<feature type="transmembrane region" description="Helical" evidence="1">
    <location>
        <begin position="72"/>
        <end position="92"/>
    </location>
</feature>
<keyword evidence="3" id="KW-1185">Reference proteome</keyword>
<dbReference type="KEGG" id="ptkz:JDV02_009572"/>
<accession>A0A9Q8QQX3</accession>
<evidence type="ECO:0000313" key="2">
    <source>
        <dbReference type="EMBL" id="UNI23772.1"/>
    </source>
</evidence>
<reference evidence="2" key="1">
    <citation type="submission" date="2021-11" db="EMBL/GenBank/DDBJ databases">
        <title>Purpureocillium_takamizusanense_genome.</title>
        <authorList>
            <person name="Nguyen N.-H."/>
        </authorList>
    </citation>
    <scope>NUCLEOTIDE SEQUENCE</scope>
    <source>
        <strain evidence="2">PT3</strain>
    </source>
</reference>
<proteinExistence type="predicted"/>
<dbReference type="AlphaFoldDB" id="A0A9Q8QQX3"/>
<feature type="transmembrane region" description="Helical" evidence="1">
    <location>
        <begin position="285"/>
        <end position="309"/>
    </location>
</feature>
<organism evidence="2 3">
    <name type="scientific">Purpureocillium takamizusanense</name>
    <dbReference type="NCBI Taxonomy" id="2060973"/>
    <lineage>
        <taxon>Eukaryota</taxon>
        <taxon>Fungi</taxon>
        <taxon>Dikarya</taxon>
        <taxon>Ascomycota</taxon>
        <taxon>Pezizomycotina</taxon>
        <taxon>Sordariomycetes</taxon>
        <taxon>Hypocreomycetidae</taxon>
        <taxon>Hypocreales</taxon>
        <taxon>Ophiocordycipitaceae</taxon>
        <taxon>Purpureocillium</taxon>
    </lineage>
</organism>
<name>A0A9Q8QQX3_9HYPO</name>
<feature type="transmembrane region" description="Helical" evidence="1">
    <location>
        <begin position="134"/>
        <end position="157"/>
    </location>
</feature>
<dbReference type="OrthoDB" id="5293596at2759"/>
<evidence type="ECO:0000256" key="1">
    <source>
        <dbReference type="SAM" id="Phobius"/>
    </source>
</evidence>
<gene>
    <name evidence="2" type="ORF">JDV02_009572</name>
</gene>
<protein>
    <submittedName>
        <fullName evidence="2">Uncharacterized protein</fullName>
    </submittedName>
</protein>
<keyword evidence="1" id="KW-0472">Membrane</keyword>
<dbReference type="EMBL" id="CP086363">
    <property type="protein sequence ID" value="UNI23772.1"/>
    <property type="molecule type" value="Genomic_DNA"/>
</dbReference>
<keyword evidence="1" id="KW-1133">Transmembrane helix</keyword>
<sequence>MQDMPSPSVFVPEPPLTCPQPVFLRASHSPWRFIPQNILVILRGLVLAYLVATSVMIGHFKLNVEVDETTKFKHLFSFTMVAHVLVFLYHLITWAWTFTHLYHPDHHAVRGGVESLVVRAMSLPRNMGSLRKQFYFTLFFSTSTVFSFMNAVIYWFVTRAHEAGGEDAIVTAAVTGLDVLATPGKEAGALLATQMPEQPFSDLFGEGWFKAFVILTLHAINPLIMTTEILFFNSIKRPFALGSHFVGLMAMSGLYLGWAAIGKALTGEFPFFWLDEEEVGSKEAVTTYCIGFVFLSQILYILMQGFIYIREGLTKSIQGAEGSDGALHS</sequence>
<dbReference type="RefSeq" id="XP_047847253.1">
    <property type="nucleotide sequence ID" value="XM_047991242.1"/>
</dbReference>
<feature type="transmembrane region" description="Helical" evidence="1">
    <location>
        <begin position="245"/>
        <end position="265"/>
    </location>
</feature>
<dbReference type="GeneID" id="72071517"/>
<feature type="transmembrane region" description="Helical" evidence="1">
    <location>
        <begin position="208"/>
        <end position="233"/>
    </location>
</feature>
<keyword evidence="1" id="KW-0812">Transmembrane</keyword>
<feature type="transmembrane region" description="Helical" evidence="1">
    <location>
        <begin position="38"/>
        <end position="60"/>
    </location>
</feature>
<evidence type="ECO:0000313" key="3">
    <source>
        <dbReference type="Proteomes" id="UP000829364"/>
    </source>
</evidence>
<dbReference type="Proteomes" id="UP000829364">
    <property type="component" value="Chromosome 10"/>
</dbReference>